<name>A0A0A8X509_MESS1</name>
<gene>
    <name evidence="2" type="ORF">SAMD00020551_2275</name>
</gene>
<organism evidence="2 3">
    <name type="scientific">Mesobacillus selenatarsenatis (strain DSM 18680 / JCM 14380 / FERM P-15431 / SF-1)</name>
    <dbReference type="NCBI Taxonomy" id="1321606"/>
    <lineage>
        <taxon>Bacteria</taxon>
        <taxon>Bacillati</taxon>
        <taxon>Bacillota</taxon>
        <taxon>Bacilli</taxon>
        <taxon>Bacillales</taxon>
        <taxon>Bacillaceae</taxon>
        <taxon>Mesobacillus</taxon>
    </lineage>
</organism>
<protein>
    <submittedName>
        <fullName evidence="2">Uncharacterized protein</fullName>
    </submittedName>
</protein>
<dbReference type="AlphaFoldDB" id="A0A0A8X509"/>
<evidence type="ECO:0000313" key="2">
    <source>
        <dbReference type="EMBL" id="GAM14127.1"/>
    </source>
</evidence>
<keyword evidence="3" id="KW-1185">Reference proteome</keyword>
<dbReference type="EMBL" id="BASE01000046">
    <property type="protein sequence ID" value="GAM14127.1"/>
    <property type="molecule type" value="Genomic_DNA"/>
</dbReference>
<dbReference type="STRING" id="1321606.SAMD00020551_2275"/>
<feature type="transmembrane region" description="Helical" evidence="1">
    <location>
        <begin position="6"/>
        <end position="26"/>
    </location>
</feature>
<sequence>MMIDIGVIIVLMLSLWSITITLQKLADRIMKKQEQQYELLKEIKDLLKNEK</sequence>
<reference evidence="2 3" key="1">
    <citation type="submission" date="2013-06" db="EMBL/GenBank/DDBJ databases">
        <title>Whole genome shotgun sequence of Bacillus selenatarsenatis SF-1.</title>
        <authorList>
            <person name="Kuroda M."/>
            <person name="Sei K."/>
            <person name="Yamashita M."/>
            <person name="Ike M."/>
        </authorList>
    </citation>
    <scope>NUCLEOTIDE SEQUENCE [LARGE SCALE GENOMIC DNA]</scope>
    <source>
        <strain evidence="2 3">SF-1</strain>
    </source>
</reference>
<keyword evidence="1" id="KW-1133">Transmembrane helix</keyword>
<keyword evidence="1" id="KW-0472">Membrane</keyword>
<comment type="caution">
    <text evidence="2">The sequence shown here is derived from an EMBL/GenBank/DDBJ whole genome shotgun (WGS) entry which is preliminary data.</text>
</comment>
<dbReference type="Proteomes" id="UP000031014">
    <property type="component" value="Unassembled WGS sequence"/>
</dbReference>
<keyword evidence="1" id="KW-0812">Transmembrane</keyword>
<evidence type="ECO:0000256" key="1">
    <source>
        <dbReference type="SAM" id="Phobius"/>
    </source>
</evidence>
<evidence type="ECO:0000313" key="3">
    <source>
        <dbReference type="Proteomes" id="UP000031014"/>
    </source>
</evidence>
<accession>A0A0A8X509</accession>
<dbReference type="RefSeq" id="WP_198135612.1">
    <property type="nucleotide sequence ID" value="NZ_BASE01000046.1"/>
</dbReference>
<proteinExistence type="predicted"/>